<evidence type="ECO:0000259" key="7">
    <source>
        <dbReference type="PROSITE" id="PS51061"/>
    </source>
</evidence>
<dbReference type="NCBIfam" id="NF041568">
    <property type="entry name" value="Jag_EloR"/>
    <property type="match status" value="1"/>
</dbReference>
<comment type="function">
    <text evidence="6">A probable RNA chaperone. Forms a complex with KhpA which binds to cellular RNA and controls its expression. Plays a role in peptidoglycan (PG) homeostasis and cell length regulation.</text>
</comment>
<dbReference type="InterPro" id="IPR036867">
    <property type="entry name" value="R3H_dom_sf"/>
</dbReference>
<dbReference type="Gene3D" id="3.30.1370.50">
    <property type="entry name" value="R3H-like domain"/>
    <property type="match status" value="1"/>
</dbReference>
<evidence type="ECO:0000256" key="4">
    <source>
        <dbReference type="ARBA" id="ARBA00023186"/>
    </source>
</evidence>
<dbReference type="PANTHER" id="PTHR35800">
    <property type="entry name" value="PROTEIN JAG"/>
    <property type="match status" value="1"/>
</dbReference>
<evidence type="ECO:0000256" key="2">
    <source>
        <dbReference type="ARBA" id="ARBA00022884"/>
    </source>
</evidence>
<evidence type="ECO:0000256" key="3">
    <source>
        <dbReference type="ARBA" id="ARBA00022960"/>
    </source>
</evidence>
<keyword evidence="9" id="KW-1185">Reference proteome</keyword>
<dbReference type="InterPro" id="IPR038247">
    <property type="entry name" value="Jag_N_dom_sf"/>
</dbReference>
<evidence type="ECO:0000313" key="8">
    <source>
        <dbReference type="EMBL" id="MBC8539443.1"/>
    </source>
</evidence>
<evidence type="ECO:0000256" key="1">
    <source>
        <dbReference type="ARBA" id="ARBA00022490"/>
    </source>
</evidence>
<dbReference type="GO" id="GO:0005737">
    <property type="term" value="C:cytoplasm"/>
    <property type="evidence" value="ECO:0007669"/>
    <property type="project" value="UniProtKB-SubCell"/>
</dbReference>
<sequence>MSKCVEKSAKTVDEAVKLALAELGLDRDNVEIEVIEEGSRGLFGLGAKDAVVKVTPNINLEGRAREFLDNVFVSMGLRVELDVKTEGKIMTINLIGDNLGIIIGKRGDTLDALEHLVNLCVNKGDGEYVKVILDAEDYRARREQTLIKLAKNLAASVTRNNRKITLEPMHSNERRIIHATLQNNPNVDTFSIGDEPNRKVVIAPKKK</sequence>
<dbReference type="GO" id="GO:0008360">
    <property type="term" value="P:regulation of cell shape"/>
    <property type="evidence" value="ECO:0007669"/>
    <property type="project" value="UniProtKB-KW"/>
</dbReference>
<evidence type="ECO:0000256" key="6">
    <source>
        <dbReference type="HAMAP-Rule" id="MF_00867"/>
    </source>
</evidence>
<dbReference type="SUPFAM" id="SSF82708">
    <property type="entry name" value="R3H domain"/>
    <property type="match status" value="1"/>
</dbReference>
<protein>
    <recommendedName>
        <fullName evidence="6">RNA-binding protein KhpB</fullName>
    </recommendedName>
    <alternativeName>
        <fullName evidence="6">RNA-binding protein EloR</fullName>
    </alternativeName>
</protein>
<dbReference type="InterPro" id="IPR034079">
    <property type="entry name" value="R3H_KhpB"/>
</dbReference>
<keyword evidence="3 6" id="KW-0133">Cell shape</keyword>
<keyword evidence="1 6" id="KW-0963">Cytoplasm</keyword>
<dbReference type="Pfam" id="PF14804">
    <property type="entry name" value="Jag_N"/>
    <property type="match status" value="1"/>
</dbReference>
<reference evidence="8" key="1">
    <citation type="submission" date="2020-08" db="EMBL/GenBank/DDBJ databases">
        <title>Genome public.</title>
        <authorList>
            <person name="Liu C."/>
            <person name="Sun Q."/>
        </authorList>
    </citation>
    <scope>NUCLEOTIDE SEQUENCE</scope>
    <source>
        <strain evidence="8">H8</strain>
    </source>
</reference>
<dbReference type="GO" id="GO:0071555">
    <property type="term" value="P:cell wall organization"/>
    <property type="evidence" value="ECO:0007669"/>
    <property type="project" value="UniProtKB-KW"/>
</dbReference>
<accession>A0A926DJY9</accession>
<dbReference type="Proteomes" id="UP000611762">
    <property type="component" value="Unassembled WGS sequence"/>
</dbReference>
<comment type="caution">
    <text evidence="8">The sequence shown here is derived from an EMBL/GenBank/DDBJ whole genome shotgun (WGS) entry which is preliminary data.</text>
</comment>
<name>A0A926DJY9_9FIRM</name>
<dbReference type="EMBL" id="JACRSU010000001">
    <property type="protein sequence ID" value="MBC8539443.1"/>
    <property type="molecule type" value="Genomic_DNA"/>
</dbReference>
<dbReference type="PANTHER" id="PTHR35800:SF1">
    <property type="entry name" value="RNA-BINDING PROTEIN KHPB"/>
    <property type="match status" value="1"/>
</dbReference>
<dbReference type="PROSITE" id="PS51061">
    <property type="entry name" value="R3H"/>
    <property type="match status" value="1"/>
</dbReference>
<dbReference type="CDD" id="cd02644">
    <property type="entry name" value="R3H_jag"/>
    <property type="match status" value="1"/>
</dbReference>
<evidence type="ECO:0000313" key="9">
    <source>
        <dbReference type="Proteomes" id="UP000611762"/>
    </source>
</evidence>
<dbReference type="GO" id="GO:0003723">
    <property type="term" value="F:RNA binding"/>
    <property type="evidence" value="ECO:0007669"/>
    <property type="project" value="UniProtKB-UniRule"/>
</dbReference>
<comment type="caution">
    <text evidence="6">Lacks conserved residue(s) required for the propagation of feature annotation.</text>
</comment>
<dbReference type="CDD" id="cd02414">
    <property type="entry name" value="KH-II_Jag"/>
    <property type="match status" value="1"/>
</dbReference>
<dbReference type="InterPro" id="IPR001374">
    <property type="entry name" value="R3H_dom"/>
</dbReference>
<dbReference type="InterPro" id="IPR032782">
    <property type="entry name" value="KhpB_N"/>
</dbReference>
<dbReference type="Gene3D" id="3.30.300.20">
    <property type="match status" value="1"/>
</dbReference>
<dbReference type="InterPro" id="IPR038008">
    <property type="entry name" value="Jag_KH"/>
</dbReference>
<comment type="similarity">
    <text evidence="6">Belongs to the KhpB RNA-binding protein family.</text>
</comment>
<keyword evidence="4 6" id="KW-0143">Chaperone</keyword>
<dbReference type="GO" id="GO:0009252">
    <property type="term" value="P:peptidoglycan biosynthetic process"/>
    <property type="evidence" value="ECO:0007669"/>
    <property type="project" value="UniProtKB-UniRule"/>
</dbReference>
<dbReference type="Pfam" id="PF13083">
    <property type="entry name" value="KH_KhpA-B"/>
    <property type="match status" value="1"/>
</dbReference>
<evidence type="ECO:0000256" key="5">
    <source>
        <dbReference type="ARBA" id="ARBA00023316"/>
    </source>
</evidence>
<dbReference type="SMART" id="SM00393">
    <property type="entry name" value="R3H"/>
    <property type="match status" value="1"/>
</dbReference>
<dbReference type="InterPro" id="IPR039247">
    <property type="entry name" value="KhpB"/>
</dbReference>
<dbReference type="InterPro" id="IPR015946">
    <property type="entry name" value="KH_dom-like_a/b"/>
</dbReference>
<dbReference type="Gene3D" id="3.30.30.80">
    <property type="entry name" value="probable RNA-binding protein from clostridium symbiosum atcc 14940"/>
    <property type="match status" value="1"/>
</dbReference>
<proteinExistence type="inferred from homology"/>
<dbReference type="Pfam" id="PF01424">
    <property type="entry name" value="R3H"/>
    <property type="match status" value="1"/>
</dbReference>
<organism evidence="8 9">
    <name type="scientific">Congzhengia minquanensis</name>
    <dbReference type="NCBI Taxonomy" id="2763657"/>
    <lineage>
        <taxon>Bacteria</taxon>
        <taxon>Bacillati</taxon>
        <taxon>Bacillota</taxon>
        <taxon>Clostridia</taxon>
        <taxon>Eubacteriales</taxon>
        <taxon>Oscillospiraceae</taxon>
        <taxon>Congzhengia</taxon>
    </lineage>
</organism>
<keyword evidence="5 6" id="KW-0961">Cell wall biogenesis/degradation</keyword>
<keyword evidence="2 6" id="KW-0694">RNA-binding</keyword>
<comment type="subcellular location">
    <subcellularLocation>
        <location evidence="6">Cytoplasm</location>
    </subcellularLocation>
</comment>
<gene>
    <name evidence="6" type="primary">khpB</name>
    <name evidence="6" type="synonym">eloR</name>
    <name evidence="8" type="ORF">H8698_00440</name>
</gene>
<dbReference type="SMART" id="SM01245">
    <property type="entry name" value="Jag_N"/>
    <property type="match status" value="1"/>
</dbReference>
<dbReference type="AlphaFoldDB" id="A0A926DJY9"/>
<feature type="domain" description="R3H" evidence="7">
    <location>
        <begin position="140"/>
        <end position="206"/>
    </location>
</feature>
<comment type="domain">
    <text evidence="6">Has an N-terminal Jag-N domain and 2 RNA-binding domains (KH and R3H).</text>
</comment>
<dbReference type="HAMAP" id="MF_00867">
    <property type="entry name" value="KhpB"/>
    <property type="match status" value="1"/>
</dbReference>
<comment type="subunit">
    <text evidence="6">Forms a complex with KhpA.</text>
</comment>